<proteinExistence type="predicted"/>
<comment type="caution">
    <text evidence="1">The sequence shown here is derived from an EMBL/GenBank/DDBJ whole genome shotgun (WGS) entry which is preliminary data.</text>
</comment>
<dbReference type="EMBL" id="ATNL01000013">
    <property type="protein sequence ID" value="KON72007.1"/>
    <property type="molecule type" value="Genomic_DNA"/>
</dbReference>
<keyword evidence="2" id="KW-1185">Reference proteome</keyword>
<dbReference type="AlphaFoldDB" id="A0A0M0F3Q4"/>
<organism evidence="1 2">
    <name type="scientific">Cellulosimicrobium cellulans F16</name>
    <dbReference type="NCBI Taxonomy" id="1350482"/>
    <lineage>
        <taxon>Bacteria</taxon>
        <taxon>Bacillati</taxon>
        <taxon>Actinomycetota</taxon>
        <taxon>Actinomycetes</taxon>
        <taxon>Micrococcales</taxon>
        <taxon>Promicromonosporaceae</taxon>
        <taxon>Cellulosimicrobium</taxon>
    </lineage>
</organism>
<protein>
    <submittedName>
        <fullName evidence="1">Uncharacterized protein</fullName>
    </submittedName>
</protein>
<accession>A0A0M0F3Q4</accession>
<evidence type="ECO:0000313" key="1">
    <source>
        <dbReference type="EMBL" id="KON72007.1"/>
    </source>
</evidence>
<dbReference type="PATRIC" id="fig|1350482.3.peg.3580"/>
<gene>
    <name evidence="1" type="ORF">M768_16220</name>
</gene>
<evidence type="ECO:0000313" key="2">
    <source>
        <dbReference type="Proteomes" id="UP000037387"/>
    </source>
</evidence>
<sequence>MHPKVKMTLIWVLVIFAVYAVIRSPDRAADIVEGIWDVIVGAFSSIGQFFNSLLD</sequence>
<reference evidence="1 2" key="1">
    <citation type="journal article" date="2015" name="Sci. Rep.">
        <title>Functional and structural properties of a novel cellulosome-like multienzyme complex: efficient glycoside hydrolysis of water-insoluble 7-xylosyl-10-deacetylpaclitaxel.</title>
        <authorList>
            <person name="Dou T.Y."/>
            <person name="Luan H.W."/>
            <person name="Ge G.B."/>
            <person name="Dong M.M."/>
            <person name="Zou H.F."/>
            <person name="He Y.Q."/>
            <person name="Cui P."/>
            <person name="Wang J.Y."/>
            <person name="Hao D.C."/>
            <person name="Yang S.L."/>
            <person name="Yang L."/>
        </authorList>
    </citation>
    <scope>NUCLEOTIDE SEQUENCE [LARGE SCALE GENOMIC DNA]</scope>
    <source>
        <strain evidence="1 2">F16</strain>
    </source>
</reference>
<dbReference type="RefSeq" id="WP_168731655.1">
    <property type="nucleotide sequence ID" value="NZ_KQ435294.1"/>
</dbReference>
<name>A0A0M0F3Q4_CELCE</name>
<dbReference type="Proteomes" id="UP000037387">
    <property type="component" value="Unassembled WGS sequence"/>
</dbReference>